<reference evidence="1" key="2">
    <citation type="submission" date="2025-08" db="UniProtKB">
        <authorList>
            <consortium name="Ensembl"/>
        </authorList>
    </citation>
    <scope>IDENTIFICATION</scope>
</reference>
<evidence type="ECO:0000313" key="1">
    <source>
        <dbReference type="Ensembl" id="ENSOARP00020023066.2"/>
    </source>
</evidence>
<protein>
    <submittedName>
        <fullName evidence="1">GRIP1 associated protein 1</fullName>
    </submittedName>
</protein>
<reference evidence="1" key="3">
    <citation type="submission" date="2025-09" db="UniProtKB">
        <authorList>
            <consortium name="Ensembl"/>
        </authorList>
    </citation>
    <scope>IDENTIFICATION</scope>
</reference>
<proteinExistence type="predicted"/>
<sequence>MAQALSEEEFQRMQAQLLELRTNNYQLSDELRKNGVELTSLRQKVAYLDKEFNKAQKLCSQMEQLERENQQLKAGAARAGAAQAGSLVDGELLRLQAENTALQKNVAALQERYGKEAGRSPAASEGEGDPPGGPASPVVAPMPLAEVELKWEMEKEEKRLLWEQLQGLKTLKQAETSRLQEELAKLSEKLKKKQESFCRLQTEKETLFNDSRNKIEELQQRKEADLKAQLARTQKLQQELEAANQSLAELRDQRQGERLEHAAALRALQDQVSLQSADAQEQVEGLLTENNALRTSLAALEQIQTAKTQELNMLREQTAGLTVELQQRQSQYEDLMGQKDDLNCQLQESLRANSRLLEQLQELGQEKEQLIQELQEARKSAEKRKAMLDELAMETLQEKSQHKEELGAVRLRHEKEVLGVRARYERELRELHEDKKRQEEELRGQIREEKARTRELETLQQTVEELQAQVHSMDGAKGWFERRLKEAEESLQQQQQEQEEALRQCQEQHASELKSKEEELQGVQEQLRQAQEERDCHLKTINSLKQEVKDTVDGQRILEKKGSAALKDLKRQLHLERKRADKLQERLQDILTNSKSRSGLEELVLSEMNSPSRTQTGDSSSVSSFSYREILREKESSTVPARSLSSSPQAQPPRPAELSDEEVAELFQRLAEMQQEKWMLEEKVKHLEVSSASMAEDLCRKSAIIETYVMDSRIDVSVAAGHTDRSGLGSVLRDLVKPGDENLREMNKKLQNMLEEQLTKNMHLHKDMEVLSQEIVRLSKECVGSPDPDLEPGEAS</sequence>
<organism evidence="1">
    <name type="scientific">Ovis aries</name>
    <name type="common">Sheep</name>
    <dbReference type="NCBI Taxonomy" id="9940"/>
    <lineage>
        <taxon>Eukaryota</taxon>
        <taxon>Metazoa</taxon>
        <taxon>Chordata</taxon>
        <taxon>Craniata</taxon>
        <taxon>Vertebrata</taxon>
        <taxon>Euteleostomi</taxon>
        <taxon>Mammalia</taxon>
        <taxon>Eutheria</taxon>
        <taxon>Laurasiatheria</taxon>
        <taxon>Artiodactyla</taxon>
        <taxon>Ruminantia</taxon>
        <taxon>Pecora</taxon>
        <taxon>Bovidae</taxon>
        <taxon>Caprinae</taxon>
        <taxon>Ovis</taxon>
    </lineage>
</organism>
<name>A0AC11C0C1_SHEEP</name>
<accession>A0AC11C0C1</accession>
<reference evidence="1" key="1">
    <citation type="submission" date="2020-11" db="EMBL/GenBank/DDBJ databases">
        <authorList>
            <person name="Davenport K.M."/>
            <person name="Bickhart D.M."/>
            <person name="Smith T.P.L."/>
            <person name="Murdoch B.M."/>
            <person name="Rosen B.D."/>
        </authorList>
    </citation>
    <scope>NUCLEOTIDE SEQUENCE [LARGE SCALE GENOMIC DNA]</scope>
    <source>
        <strain evidence="1">OAR_USU_Benz2616</strain>
    </source>
</reference>
<gene>
    <name evidence="1" type="primary">GRIPAP1</name>
</gene>
<dbReference type="Ensembl" id="ENSOART00020027820.2">
    <property type="protein sequence ID" value="ENSOARP00020023066.2"/>
    <property type="gene ID" value="ENSOARG00020017638.2"/>
</dbReference>